<evidence type="ECO:0000313" key="2">
    <source>
        <dbReference type="Proteomes" id="UP001055439"/>
    </source>
</evidence>
<organism evidence="1 2">
    <name type="scientific">Musa troglodytarum</name>
    <name type="common">fe'i banana</name>
    <dbReference type="NCBI Taxonomy" id="320322"/>
    <lineage>
        <taxon>Eukaryota</taxon>
        <taxon>Viridiplantae</taxon>
        <taxon>Streptophyta</taxon>
        <taxon>Embryophyta</taxon>
        <taxon>Tracheophyta</taxon>
        <taxon>Spermatophyta</taxon>
        <taxon>Magnoliopsida</taxon>
        <taxon>Liliopsida</taxon>
        <taxon>Zingiberales</taxon>
        <taxon>Musaceae</taxon>
        <taxon>Musa</taxon>
    </lineage>
</organism>
<dbReference type="Proteomes" id="UP001055439">
    <property type="component" value="Chromosome 4"/>
</dbReference>
<dbReference type="AlphaFoldDB" id="A0A9E7JVF9"/>
<accession>A0A9E7JVF9</accession>
<dbReference type="EMBL" id="CP097506">
    <property type="protein sequence ID" value="URD95957.1"/>
    <property type="molecule type" value="Genomic_DNA"/>
</dbReference>
<protein>
    <submittedName>
        <fullName evidence="1">Uncharacterized protein</fullName>
    </submittedName>
</protein>
<reference evidence="1" key="1">
    <citation type="submission" date="2022-05" db="EMBL/GenBank/DDBJ databases">
        <title>The Musa troglodytarum L. genome provides insights into the mechanism of non-climacteric behaviour and enrichment of carotenoids.</title>
        <authorList>
            <person name="Wang J."/>
        </authorList>
    </citation>
    <scope>NUCLEOTIDE SEQUENCE</scope>
    <source>
        <tissue evidence="1">Leaf</tissue>
    </source>
</reference>
<sequence length="61" mass="7001">MAFSPTLSRPIVTSPNSIHLAQRRDIYGAWEQYLGLEHSDTAPKRAYTANQQINIDLYHKD</sequence>
<keyword evidence="2" id="KW-1185">Reference proteome</keyword>
<name>A0A9E7JVF9_9LILI</name>
<dbReference type="OrthoDB" id="289038at2759"/>
<gene>
    <name evidence="1" type="ORF">MUK42_08966</name>
</gene>
<evidence type="ECO:0000313" key="1">
    <source>
        <dbReference type="EMBL" id="URD95957.1"/>
    </source>
</evidence>
<proteinExistence type="predicted"/>